<organism evidence="2 3">
    <name type="scientific">Magallana gigas</name>
    <name type="common">Pacific oyster</name>
    <name type="synonym">Crassostrea gigas</name>
    <dbReference type="NCBI Taxonomy" id="29159"/>
    <lineage>
        <taxon>Eukaryota</taxon>
        <taxon>Metazoa</taxon>
        <taxon>Spiralia</taxon>
        <taxon>Lophotrochozoa</taxon>
        <taxon>Mollusca</taxon>
        <taxon>Bivalvia</taxon>
        <taxon>Autobranchia</taxon>
        <taxon>Pteriomorphia</taxon>
        <taxon>Ostreida</taxon>
        <taxon>Ostreoidea</taxon>
        <taxon>Ostreidae</taxon>
        <taxon>Magallana</taxon>
    </lineage>
</organism>
<dbReference type="EnsemblMetazoa" id="G13721.1">
    <property type="protein sequence ID" value="G13721.1:cds"/>
    <property type="gene ID" value="G13721"/>
</dbReference>
<evidence type="ECO:0000313" key="2">
    <source>
        <dbReference type="EnsemblMetazoa" id="G13721.1:cds"/>
    </source>
</evidence>
<evidence type="ECO:0000256" key="1">
    <source>
        <dbReference type="SAM" id="SignalP"/>
    </source>
</evidence>
<dbReference type="AlphaFoldDB" id="A0A8W8IFZ8"/>
<sequence>MHSCTIILLLVNILIIIHAVDAFLWWNADPKDYCPERESASPYYFGTTDLTCMMRSDRRKREWPQRSERRWAHRFIYYKGYYFEFGSNSVPLETTTFLITTAIGLPIAFLEPSV</sequence>
<name>A0A8W8IFZ8_MAGGI</name>
<protein>
    <submittedName>
        <fullName evidence="2">Uncharacterized protein</fullName>
    </submittedName>
</protein>
<keyword evidence="3" id="KW-1185">Reference proteome</keyword>
<feature type="signal peptide" evidence="1">
    <location>
        <begin position="1"/>
        <end position="22"/>
    </location>
</feature>
<proteinExistence type="predicted"/>
<evidence type="ECO:0000313" key="3">
    <source>
        <dbReference type="Proteomes" id="UP000005408"/>
    </source>
</evidence>
<accession>A0A8W8IFZ8</accession>
<keyword evidence="1" id="KW-0732">Signal</keyword>
<dbReference type="Proteomes" id="UP000005408">
    <property type="component" value="Unassembled WGS sequence"/>
</dbReference>
<feature type="chain" id="PRO_5036486926" evidence="1">
    <location>
        <begin position="23"/>
        <end position="114"/>
    </location>
</feature>
<reference evidence="2" key="1">
    <citation type="submission" date="2022-08" db="UniProtKB">
        <authorList>
            <consortium name="EnsemblMetazoa"/>
        </authorList>
    </citation>
    <scope>IDENTIFICATION</scope>
    <source>
        <strain evidence="2">05x7-T-G4-1.051#20</strain>
    </source>
</reference>